<accession>A0A8T3DW41</accession>
<dbReference type="Proteomes" id="UP000829720">
    <property type="component" value="Unassembled WGS sequence"/>
</dbReference>
<reference evidence="1" key="1">
    <citation type="submission" date="2021-01" db="EMBL/GenBank/DDBJ databases">
        <authorList>
            <person name="Zahm M."/>
            <person name="Roques C."/>
            <person name="Cabau C."/>
            <person name="Klopp C."/>
            <person name="Donnadieu C."/>
            <person name="Jouanno E."/>
            <person name="Lampietro C."/>
            <person name="Louis A."/>
            <person name="Herpin A."/>
            <person name="Echchiki A."/>
            <person name="Berthelot C."/>
            <person name="Parey E."/>
            <person name="Roest-Crollius H."/>
            <person name="Braasch I."/>
            <person name="Postlethwait J."/>
            <person name="Bobe J."/>
            <person name="Montfort J."/>
            <person name="Bouchez O."/>
            <person name="Begum T."/>
            <person name="Mejri S."/>
            <person name="Adams A."/>
            <person name="Chen W.-J."/>
            <person name="Guiguen Y."/>
        </authorList>
    </citation>
    <scope>NUCLEOTIDE SEQUENCE</scope>
    <source>
        <tissue evidence="1">Blood</tissue>
    </source>
</reference>
<dbReference type="EMBL" id="JAERUA010000004">
    <property type="protein sequence ID" value="KAI1900580.1"/>
    <property type="molecule type" value="Genomic_DNA"/>
</dbReference>
<gene>
    <name evidence="1" type="ORF">AGOR_G00051380</name>
</gene>
<organism evidence="1 2">
    <name type="scientific">Albula goreensis</name>
    <dbReference type="NCBI Taxonomy" id="1534307"/>
    <lineage>
        <taxon>Eukaryota</taxon>
        <taxon>Metazoa</taxon>
        <taxon>Chordata</taxon>
        <taxon>Craniata</taxon>
        <taxon>Vertebrata</taxon>
        <taxon>Euteleostomi</taxon>
        <taxon>Actinopterygii</taxon>
        <taxon>Neopterygii</taxon>
        <taxon>Teleostei</taxon>
        <taxon>Albuliformes</taxon>
        <taxon>Albulidae</taxon>
        <taxon>Albula</taxon>
    </lineage>
</organism>
<name>A0A8T3DW41_9TELE</name>
<evidence type="ECO:0000313" key="1">
    <source>
        <dbReference type="EMBL" id="KAI1900580.1"/>
    </source>
</evidence>
<keyword evidence="2" id="KW-1185">Reference proteome</keyword>
<dbReference type="AlphaFoldDB" id="A0A8T3DW41"/>
<evidence type="ECO:0000313" key="2">
    <source>
        <dbReference type="Proteomes" id="UP000829720"/>
    </source>
</evidence>
<protein>
    <submittedName>
        <fullName evidence="1">Uncharacterized protein</fullName>
    </submittedName>
</protein>
<comment type="caution">
    <text evidence="1">The sequence shown here is derived from an EMBL/GenBank/DDBJ whole genome shotgun (WGS) entry which is preliminary data.</text>
</comment>
<sequence length="114" mass="12632">MGPSLALTRVRVLHARTVQHNVRFLLARSPVCSPETNFSVRAGGSGTKSYPQDSDAKVSEESYQESLLCASVWICGKLWEEHFKHLTKTHKSWILVAKNLPASITALTTYCLSS</sequence>
<proteinExistence type="predicted"/>